<sequence length="111" mass="12212">MPFYSVTAHARQTEASPSVTLERGAYRMRAPPARTSLSLGTSKLSPTSSSASQTSPRRMRRSSQTLSRDTFPVVLHQEKQIAMLLVVLICAAMSCFGVAYYLFTTSPRAPR</sequence>
<organism evidence="3 4">
    <name type="scientific">Phlebiopsis gigantea (strain 11061_1 CR5-6)</name>
    <name type="common">White-rot fungus</name>
    <name type="synonym">Peniophora gigantea</name>
    <dbReference type="NCBI Taxonomy" id="745531"/>
    <lineage>
        <taxon>Eukaryota</taxon>
        <taxon>Fungi</taxon>
        <taxon>Dikarya</taxon>
        <taxon>Basidiomycota</taxon>
        <taxon>Agaricomycotina</taxon>
        <taxon>Agaricomycetes</taxon>
        <taxon>Polyporales</taxon>
        <taxon>Phanerochaetaceae</taxon>
        <taxon>Phlebiopsis</taxon>
    </lineage>
</organism>
<keyword evidence="4" id="KW-1185">Reference proteome</keyword>
<gene>
    <name evidence="3" type="ORF">PHLGIDRAFT_29819</name>
</gene>
<dbReference type="Proteomes" id="UP000053257">
    <property type="component" value="Unassembled WGS sequence"/>
</dbReference>
<evidence type="ECO:0000256" key="2">
    <source>
        <dbReference type="SAM" id="Phobius"/>
    </source>
</evidence>
<evidence type="ECO:0000313" key="4">
    <source>
        <dbReference type="Proteomes" id="UP000053257"/>
    </source>
</evidence>
<dbReference type="OrthoDB" id="1882547at2759"/>
<dbReference type="STRING" id="745531.A0A0C3RZP7"/>
<keyword evidence="2" id="KW-0812">Transmembrane</keyword>
<accession>A0A0C3RZP7</accession>
<dbReference type="HOGENOM" id="CLU_161529_0_0_1"/>
<keyword evidence="2" id="KW-1133">Transmembrane helix</keyword>
<dbReference type="EMBL" id="KN840488">
    <property type="protein sequence ID" value="KIP07906.1"/>
    <property type="molecule type" value="Genomic_DNA"/>
</dbReference>
<feature type="region of interest" description="Disordered" evidence="1">
    <location>
        <begin position="32"/>
        <end position="68"/>
    </location>
</feature>
<evidence type="ECO:0000256" key="1">
    <source>
        <dbReference type="SAM" id="MobiDB-lite"/>
    </source>
</evidence>
<feature type="compositionally biased region" description="Low complexity" evidence="1">
    <location>
        <begin position="35"/>
        <end position="55"/>
    </location>
</feature>
<feature type="transmembrane region" description="Helical" evidence="2">
    <location>
        <begin position="81"/>
        <end position="103"/>
    </location>
</feature>
<reference evidence="3 4" key="1">
    <citation type="journal article" date="2014" name="PLoS Genet.">
        <title>Analysis of the Phlebiopsis gigantea genome, transcriptome and secretome provides insight into its pioneer colonization strategies of wood.</title>
        <authorList>
            <person name="Hori C."/>
            <person name="Ishida T."/>
            <person name="Igarashi K."/>
            <person name="Samejima M."/>
            <person name="Suzuki H."/>
            <person name="Master E."/>
            <person name="Ferreira P."/>
            <person name="Ruiz-Duenas F.J."/>
            <person name="Held B."/>
            <person name="Canessa P."/>
            <person name="Larrondo L.F."/>
            <person name="Schmoll M."/>
            <person name="Druzhinina I.S."/>
            <person name="Kubicek C.P."/>
            <person name="Gaskell J.A."/>
            <person name="Kersten P."/>
            <person name="St John F."/>
            <person name="Glasner J."/>
            <person name="Sabat G."/>
            <person name="Splinter BonDurant S."/>
            <person name="Syed K."/>
            <person name="Yadav J."/>
            <person name="Mgbeahuruike A.C."/>
            <person name="Kovalchuk A."/>
            <person name="Asiegbu F.O."/>
            <person name="Lackner G."/>
            <person name="Hoffmeister D."/>
            <person name="Rencoret J."/>
            <person name="Gutierrez A."/>
            <person name="Sun H."/>
            <person name="Lindquist E."/>
            <person name="Barry K."/>
            <person name="Riley R."/>
            <person name="Grigoriev I.V."/>
            <person name="Henrissat B."/>
            <person name="Kues U."/>
            <person name="Berka R.M."/>
            <person name="Martinez A.T."/>
            <person name="Covert S.F."/>
            <person name="Blanchette R.A."/>
            <person name="Cullen D."/>
        </authorList>
    </citation>
    <scope>NUCLEOTIDE SEQUENCE [LARGE SCALE GENOMIC DNA]</scope>
    <source>
        <strain evidence="3 4">11061_1 CR5-6</strain>
    </source>
</reference>
<dbReference type="AlphaFoldDB" id="A0A0C3RZP7"/>
<protein>
    <submittedName>
        <fullName evidence="3">Uncharacterized protein</fullName>
    </submittedName>
</protein>
<name>A0A0C3RZP7_PHLG1</name>
<evidence type="ECO:0000313" key="3">
    <source>
        <dbReference type="EMBL" id="KIP07906.1"/>
    </source>
</evidence>
<proteinExistence type="predicted"/>
<keyword evidence="2" id="KW-0472">Membrane</keyword>
<feature type="region of interest" description="Disordered" evidence="1">
    <location>
        <begin position="1"/>
        <end position="20"/>
    </location>
</feature>